<dbReference type="RefSeq" id="WP_140041834.1">
    <property type="nucleotide sequence ID" value="NZ_CP041016.1"/>
</dbReference>
<evidence type="ECO:0000313" key="1">
    <source>
        <dbReference type="EMBL" id="QDC36844.1"/>
    </source>
</evidence>
<gene>
    <name evidence="1" type="ORF">FIL70_06005</name>
</gene>
<proteinExistence type="predicted"/>
<sequence>MVGNRSRTYRLHLSSEGTDLFLACHYRLARIARSFIPYGATLSVALLLMGSVDTDELVAELTMPSLKKLVGNEEHYVGASAQLKPFAGAILERIAASDHIDARPTVAKLHVAAIAIMAASEDRALARAFQRLSGAFQQG</sequence>
<dbReference type="AlphaFoldDB" id="A0A5B8CBL6"/>
<name>A0A5B8CBL6_SPHSA</name>
<accession>A0A5B8CBL6</accession>
<dbReference type="KEGG" id="sufl:FIL70_06005"/>
<dbReference type="Proteomes" id="UP000311469">
    <property type="component" value="Chromosome cSF1"/>
</dbReference>
<protein>
    <submittedName>
        <fullName evidence="1">Uncharacterized protein</fullName>
    </submittedName>
</protein>
<organism evidence="1 2">
    <name type="scientific">Sphingobium fuliginis ATCC 27551</name>
    <dbReference type="NCBI Taxonomy" id="1208342"/>
    <lineage>
        <taxon>Bacteria</taxon>
        <taxon>Pseudomonadati</taxon>
        <taxon>Pseudomonadota</taxon>
        <taxon>Alphaproteobacteria</taxon>
        <taxon>Sphingomonadales</taxon>
        <taxon>Sphingomonadaceae</taxon>
        <taxon>Sphingobium</taxon>
    </lineage>
</organism>
<reference evidence="1 2" key="1">
    <citation type="submission" date="2019-06" db="EMBL/GenBank/DDBJ databases">
        <title>Genome organization and adaptive potential of archetypical organophosphate degarding Sphingobium fuliginis ATCC 27551.</title>
        <authorList>
            <person name="Sarwar A."/>
            <person name="Parthasarathy S."/>
            <person name="Singh C."/>
            <person name="Siddavattam D."/>
        </authorList>
    </citation>
    <scope>NUCLEOTIDE SEQUENCE [LARGE SCALE GENOMIC DNA]</scope>
    <source>
        <strain evidence="1 2">ATCC 27551</strain>
    </source>
</reference>
<dbReference type="EMBL" id="CP041016">
    <property type="protein sequence ID" value="QDC36844.1"/>
    <property type="molecule type" value="Genomic_DNA"/>
</dbReference>
<evidence type="ECO:0000313" key="2">
    <source>
        <dbReference type="Proteomes" id="UP000311469"/>
    </source>
</evidence>